<feature type="transmembrane region" description="Helical" evidence="1">
    <location>
        <begin position="90"/>
        <end position="113"/>
    </location>
</feature>
<dbReference type="AlphaFoldDB" id="A0A7W6LJK4"/>
<protein>
    <recommendedName>
        <fullName evidence="4">DUF624 domain-containing protein</fullName>
    </recommendedName>
</protein>
<sequence length="234" mass="25535">MAVQWLQNYWTKEGAGIPKDAPKRTGLALFAEILGREWWEMVKLNILFLLTSLLVVTIPAAIFAMASVSRAFVEDRNVYLLRDYLDALRAYWLRASVWAIVTSAVLGLCAYAVRTYASYAATDLAYAAPLTVSLSVTLFVAMMTCQFIVISVIESRSVLSTIRLSALAILLTPLPLVGALLFVGALWLAHILLYPVSVFMPAAINFSLGMFAIVFGAHGAAMHALALSKDRNGS</sequence>
<keyword evidence="1" id="KW-1133">Transmembrane helix</keyword>
<dbReference type="Proteomes" id="UP000519897">
    <property type="component" value="Unassembled WGS sequence"/>
</dbReference>
<evidence type="ECO:0000313" key="2">
    <source>
        <dbReference type="EMBL" id="MBB4145563.1"/>
    </source>
</evidence>
<evidence type="ECO:0000313" key="3">
    <source>
        <dbReference type="Proteomes" id="UP000519897"/>
    </source>
</evidence>
<name>A0A7W6LJK4_9HYPH</name>
<dbReference type="EMBL" id="JACIEC010000008">
    <property type="protein sequence ID" value="MBB4145563.1"/>
    <property type="molecule type" value="Genomic_DNA"/>
</dbReference>
<keyword evidence="3" id="KW-1185">Reference proteome</keyword>
<dbReference type="RefSeq" id="WP_062557165.1">
    <property type="nucleotide sequence ID" value="NZ_CP049249.1"/>
</dbReference>
<feature type="transmembrane region" description="Helical" evidence="1">
    <location>
        <begin position="125"/>
        <end position="152"/>
    </location>
</feature>
<keyword evidence="1" id="KW-0812">Transmembrane</keyword>
<reference evidence="2 3" key="1">
    <citation type="submission" date="2020-08" db="EMBL/GenBank/DDBJ databases">
        <title>Genomic Encyclopedia of Type Strains, Phase IV (KMG-IV): sequencing the most valuable type-strain genomes for metagenomic binning, comparative biology and taxonomic classification.</title>
        <authorList>
            <person name="Goeker M."/>
        </authorList>
    </citation>
    <scope>NUCLEOTIDE SEQUENCE [LARGE SCALE GENOMIC DNA]</scope>
    <source>
        <strain evidence="2 3">DSM 29514</strain>
    </source>
</reference>
<comment type="caution">
    <text evidence="2">The sequence shown here is derived from an EMBL/GenBank/DDBJ whole genome shotgun (WGS) entry which is preliminary data.</text>
</comment>
<feature type="transmembrane region" description="Helical" evidence="1">
    <location>
        <begin position="202"/>
        <end position="227"/>
    </location>
</feature>
<keyword evidence="1" id="KW-0472">Membrane</keyword>
<gene>
    <name evidence="2" type="ORF">GGQ72_004127</name>
</gene>
<organism evidence="2 3">
    <name type="scientific">Rhizobium rhizoryzae</name>
    <dbReference type="NCBI Taxonomy" id="451876"/>
    <lineage>
        <taxon>Bacteria</taxon>
        <taxon>Pseudomonadati</taxon>
        <taxon>Pseudomonadota</taxon>
        <taxon>Alphaproteobacteria</taxon>
        <taxon>Hyphomicrobiales</taxon>
        <taxon>Rhizobiaceae</taxon>
        <taxon>Rhizobium/Agrobacterium group</taxon>
        <taxon>Rhizobium</taxon>
    </lineage>
</organism>
<dbReference type="Pfam" id="PF04854">
    <property type="entry name" value="DUF624"/>
    <property type="match status" value="1"/>
</dbReference>
<evidence type="ECO:0008006" key="4">
    <source>
        <dbReference type="Google" id="ProtNLM"/>
    </source>
</evidence>
<feature type="transmembrane region" description="Helical" evidence="1">
    <location>
        <begin position="164"/>
        <end position="190"/>
    </location>
</feature>
<feature type="transmembrane region" description="Helical" evidence="1">
    <location>
        <begin position="46"/>
        <end position="69"/>
    </location>
</feature>
<accession>A0A7W6LJK4</accession>
<dbReference type="InterPro" id="IPR006938">
    <property type="entry name" value="DUF624"/>
</dbReference>
<proteinExistence type="predicted"/>
<evidence type="ECO:0000256" key="1">
    <source>
        <dbReference type="SAM" id="Phobius"/>
    </source>
</evidence>